<keyword evidence="2 3" id="KW-0802">TPR repeat</keyword>
<dbReference type="RefSeq" id="WP_194536887.1">
    <property type="nucleotide sequence ID" value="NZ_JACEFB010000002.1"/>
</dbReference>
<comment type="caution">
    <text evidence="4">The sequence shown here is derived from an EMBL/GenBank/DDBJ whole genome shotgun (WGS) entry which is preliminary data.</text>
</comment>
<sequence>MRRWTQGGVLAVFFFLLGWPVWTYVHAVHQWRSAQQAAEVENWPRVREHLEACRSMWQYNSSWHLAYGRALRHLGEWTLARQHIIHAERLGHDPSDVALEKALLRYLEGGPTAERELWERFSRGEAADAVQIVPVLVPRLLAQFRLPEAGPLSARWVQLQPQSVTAWKYRAQILERLHPNSDETVAAWRQWWRLAPQDRTARFGLVRLLLQRRERIEEAAALLEEHSQQFPEDEEGRLLLAECRFLQGSSEAALELLHAVIAAGTQESRAYWLRGRWYLQVGDWSRAISDLRRAVELDPSFPDAWYNLFQALQQAGAPAEEVQQVEERWRRCDQDLRQAGLLARRIGEQPWDPDLRQQLGELFLRNGRNTEGLRWLHSALEIRPDHLASHRTLAEYHERHGRPDLAAPHRQFLSAARPSQNPSGQTPR</sequence>
<evidence type="ECO:0000313" key="4">
    <source>
        <dbReference type="EMBL" id="MBA2225464.1"/>
    </source>
</evidence>
<dbReference type="PANTHER" id="PTHR45586:SF1">
    <property type="entry name" value="LIPOPOLYSACCHARIDE ASSEMBLY PROTEIN B"/>
    <property type="match status" value="1"/>
</dbReference>
<evidence type="ECO:0000313" key="5">
    <source>
        <dbReference type="Proteomes" id="UP000542342"/>
    </source>
</evidence>
<dbReference type="PROSITE" id="PS50293">
    <property type="entry name" value="TPR_REGION"/>
    <property type="match status" value="1"/>
</dbReference>
<feature type="repeat" description="TPR" evidence="3">
    <location>
        <begin position="353"/>
        <end position="386"/>
    </location>
</feature>
<keyword evidence="5" id="KW-1185">Reference proteome</keyword>
<dbReference type="InterPro" id="IPR011990">
    <property type="entry name" value="TPR-like_helical_dom_sf"/>
</dbReference>
<name>A0A7V8VCF0_9BACT</name>
<dbReference type="SUPFAM" id="SSF48452">
    <property type="entry name" value="TPR-like"/>
    <property type="match status" value="1"/>
</dbReference>
<evidence type="ECO:0000256" key="2">
    <source>
        <dbReference type="ARBA" id="ARBA00022803"/>
    </source>
</evidence>
<dbReference type="SMART" id="SM00028">
    <property type="entry name" value="TPR"/>
    <property type="match status" value="3"/>
</dbReference>
<keyword evidence="1" id="KW-0677">Repeat</keyword>
<dbReference type="Gene3D" id="1.25.40.10">
    <property type="entry name" value="Tetratricopeptide repeat domain"/>
    <property type="match status" value="3"/>
</dbReference>
<dbReference type="Pfam" id="PF13414">
    <property type="entry name" value="TPR_11"/>
    <property type="match status" value="1"/>
</dbReference>
<reference evidence="4 5" key="1">
    <citation type="submission" date="2020-07" db="EMBL/GenBank/DDBJ databases">
        <title>Thermogemmata thermophila gen. nov., sp. nov., a novel moderate thermophilic planctomycete from a Kamchatka hot spring.</title>
        <authorList>
            <person name="Elcheninov A.G."/>
            <person name="Podosokorskaya O.A."/>
            <person name="Kovaleva O.L."/>
            <person name="Novikov A."/>
            <person name="Bonch-Osmolovskaya E.A."/>
            <person name="Toshchakov S.V."/>
            <person name="Kublanov I.V."/>
        </authorList>
    </citation>
    <scope>NUCLEOTIDE SEQUENCE [LARGE SCALE GENOMIC DNA]</scope>
    <source>
        <strain evidence="4 5">2918</strain>
    </source>
</reference>
<dbReference type="AlphaFoldDB" id="A0A7V8VCF0"/>
<dbReference type="InterPro" id="IPR051012">
    <property type="entry name" value="CellSynth/LPSAsmb/PSIAsmb"/>
</dbReference>
<organism evidence="4 5">
    <name type="scientific">Thermogemmata fonticola</name>
    <dbReference type="NCBI Taxonomy" id="2755323"/>
    <lineage>
        <taxon>Bacteria</taxon>
        <taxon>Pseudomonadati</taxon>
        <taxon>Planctomycetota</taxon>
        <taxon>Planctomycetia</taxon>
        <taxon>Gemmatales</taxon>
        <taxon>Gemmataceae</taxon>
        <taxon>Thermogemmata</taxon>
    </lineage>
</organism>
<proteinExistence type="predicted"/>
<dbReference type="Proteomes" id="UP000542342">
    <property type="component" value="Unassembled WGS sequence"/>
</dbReference>
<dbReference type="Pfam" id="PF14559">
    <property type="entry name" value="TPR_19"/>
    <property type="match status" value="1"/>
</dbReference>
<evidence type="ECO:0000256" key="3">
    <source>
        <dbReference type="PROSITE-ProRule" id="PRU00339"/>
    </source>
</evidence>
<protein>
    <submittedName>
        <fullName evidence="4">Tetratricopeptide repeat protein</fullName>
    </submittedName>
</protein>
<dbReference type="PANTHER" id="PTHR45586">
    <property type="entry name" value="TPR REPEAT-CONTAINING PROTEIN PA4667"/>
    <property type="match status" value="1"/>
</dbReference>
<dbReference type="InterPro" id="IPR019734">
    <property type="entry name" value="TPR_rpt"/>
</dbReference>
<feature type="repeat" description="TPR" evidence="3">
    <location>
        <begin position="268"/>
        <end position="301"/>
    </location>
</feature>
<dbReference type="Pfam" id="PF13432">
    <property type="entry name" value="TPR_16"/>
    <property type="match status" value="1"/>
</dbReference>
<gene>
    <name evidence="4" type="ORF">H0921_04725</name>
</gene>
<evidence type="ECO:0000256" key="1">
    <source>
        <dbReference type="ARBA" id="ARBA00022737"/>
    </source>
</evidence>
<dbReference type="EMBL" id="JACEFB010000002">
    <property type="protein sequence ID" value="MBA2225464.1"/>
    <property type="molecule type" value="Genomic_DNA"/>
</dbReference>
<accession>A0A7V8VCF0</accession>
<dbReference type="PROSITE" id="PS50005">
    <property type="entry name" value="TPR"/>
    <property type="match status" value="2"/>
</dbReference>